<organism evidence="1 2">
    <name type="scientific">Gimesia algae</name>
    <dbReference type="NCBI Taxonomy" id="2527971"/>
    <lineage>
        <taxon>Bacteria</taxon>
        <taxon>Pseudomonadati</taxon>
        <taxon>Planctomycetota</taxon>
        <taxon>Planctomycetia</taxon>
        <taxon>Planctomycetales</taxon>
        <taxon>Planctomycetaceae</taxon>
        <taxon>Gimesia</taxon>
    </lineage>
</organism>
<dbReference type="AlphaFoldDB" id="A0A517V840"/>
<accession>A0A517V840</accession>
<name>A0A517V840_9PLAN</name>
<gene>
    <name evidence="1" type="ORF">Pan161_07960</name>
</gene>
<proteinExistence type="predicted"/>
<evidence type="ECO:0000313" key="2">
    <source>
        <dbReference type="Proteomes" id="UP000316855"/>
    </source>
</evidence>
<dbReference type="Proteomes" id="UP000316855">
    <property type="component" value="Chromosome"/>
</dbReference>
<protein>
    <submittedName>
        <fullName evidence="1">Uncharacterized protein</fullName>
    </submittedName>
</protein>
<dbReference type="RefSeq" id="WP_145224264.1">
    <property type="nucleotide sequence ID" value="NZ_CP036343.1"/>
</dbReference>
<sequence length="141" mass="15904">MNTITLPDVMYPDWYRELFAINVPAGYAAAITRCIDPDQYYLKLIHFDSGTVQAFKDPVEKSELYRLICVVCPDFILTETENITDTAGPAMAGDSKDYTELMKWGADEMQLTYELDDGPKAVELAMVTGVPIMAMMFPERN</sequence>
<dbReference type="KEGG" id="gax:Pan161_07960"/>
<reference evidence="1 2" key="1">
    <citation type="submission" date="2019-02" db="EMBL/GenBank/DDBJ databases">
        <title>Deep-cultivation of Planctomycetes and their phenomic and genomic characterization uncovers novel biology.</title>
        <authorList>
            <person name="Wiegand S."/>
            <person name="Jogler M."/>
            <person name="Boedeker C."/>
            <person name="Pinto D."/>
            <person name="Vollmers J."/>
            <person name="Rivas-Marin E."/>
            <person name="Kohn T."/>
            <person name="Peeters S.H."/>
            <person name="Heuer A."/>
            <person name="Rast P."/>
            <person name="Oberbeckmann S."/>
            <person name="Bunk B."/>
            <person name="Jeske O."/>
            <person name="Meyerdierks A."/>
            <person name="Storesund J.E."/>
            <person name="Kallscheuer N."/>
            <person name="Luecker S."/>
            <person name="Lage O.M."/>
            <person name="Pohl T."/>
            <person name="Merkel B.J."/>
            <person name="Hornburger P."/>
            <person name="Mueller R.-W."/>
            <person name="Bruemmer F."/>
            <person name="Labrenz M."/>
            <person name="Spormann A.M."/>
            <person name="Op den Camp H."/>
            <person name="Overmann J."/>
            <person name="Amann R."/>
            <person name="Jetten M.S.M."/>
            <person name="Mascher T."/>
            <person name="Medema M.H."/>
            <person name="Devos D.P."/>
            <person name="Kaster A.-K."/>
            <person name="Ovreas L."/>
            <person name="Rohde M."/>
            <person name="Galperin M.Y."/>
            <person name="Jogler C."/>
        </authorList>
    </citation>
    <scope>NUCLEOTIDE SEQUENCE [LARGE SCALE GENOMIC DNA]</scope>
    <source>
        <strain evidence="1 2">Pan161</strain>
    </source>
</reference>
<dbReference type="EMBL" id="CP036343">
    <property type="protein sequence ID" value="QDT89170.1"/>
    <property type="molecule type" value="Genomic_DNA"/>
</dbReference>
<evidence type="ECO:0000313" key="1">
    <source>
        <dbReference type="EMBL" id="QDT89170.1"/>
    </source>
</evidence>
<keyword evidence="2" id="KW-1185">Reference proteome</keyword>